<reference evidence="2" key="1">
    <citation type="journal article" date="2020" name="Nature">
        <title>Giant virus diversity and host interactions through global metagenomics.</title>
        <authorList>
            <person name="Schulz F."/>
            <person name="Roux S."/>
            <person name="Paez-Espino D."/>
            <person name="Jungbluth S."/>
            <person name="Walsh D.A."/>
            <person name="Denef V.J."/>
            <person name="McMahon K.D."/>
            <person name="Konstantinidis K.T."/>
            <person name="Eloe-Fadrosh E.A."/>
            <person name="Kyrpides N.C."/>
            <person name="Woyke T."/>
        </authorList>
    </citation>
    <scope>NUCLEOTIDE SEQUENCE</scope>
    <source>
        <strain evidence="2">GVMAG-S-1038524-41</strain>
    </source>
</reference>
<organism evidence="2">
    <name type="scientific">viral metagenome</name>
    <dbReference type="NCBI Taxonomy" id="1070528"/>
    <lineage>
        <taxon>unclassified sequences</taxon>
        <taxon>metagenomes</taxon>
        <taxon>organismal metagenomes</taxon>
    </lineage>
</organism>
<name>A0A6C0JPZ2_9ZZZZ</name>
<accession>A0A6C0JPZ2</accession>
<feature type="transmembrane region" description="Helical" evidence="1">
    <location>
        <begin position="365"/>
        <end position="383"/>
    </location>
</feature>
<evidence type="ECO:0000256" key="1">
    <source>
        <dbReference type="SAM" id="Phobius"/>
    </source>
</evidence>
<dbReference type="EMBL" id="MN740668">
    <property type="protein sequence ID" value="QHU06876.1"/>
    <property type="molecule type" value="Genomic_DNA"/>
</dbReference>
<keyword evidence="1" id="KW-0812">Transmembrane</keyword>
<keyword evidence="1" id="KW-0472">Membrane</keyword>
<sequence length="386" mass="44128">MSSNNMYNIAKPLVKEKNWMIFPNTTLSQINTMDCKDAIEGECYTDKTFDQCIQSCKDSPECNFGYYISNIQGSNNICVPLRDANIDSNPVYRLRTQNIYSEMDGTDSKVFIDKTIYPFHPEQANIVFFMDNFLIQNTETKKFLETSPISHEEFDQMSTPVSFEENGDLIVQALHIPPDLSADTQYVSIKYGNPIAFNIPNTTLVMRPNPSDNTMEWISRSYVLSEPDAFYLKPLTPGREMGDEVRYSDIFSIHSNVSIITIDKGSGIERLYYESHSKAKDKGANATFRFIPKMKGWYCDNDAQCTEIPLEKMVINDKGIGTYNGLAIGRNPGCWGVCKYKVKNQPHLKPLEEYKEDDGKRSFNAWYIIIPSILVVVVVVIYLRKH</sequence>
<keyword evidence="1" id="KW-1133">Transmembrane helix</keyword>
<dbReference type="AlphaFoldDB" id="A0A6C0JPZ2"/>
<evidence type="ECO:0000313" key="2">
    <source>
        <dbReference type="EMBL" id="QHU06876.1"/>
    </source>
</evidence>
<protein>
    <submittedName>
        <fullName evidence="2">Uncharacterized protein</fullName>
    </submittedName>
</protein>
<proteinExistence type="predicted"/>